<dbReference type="InParanoid" id="W3XCX4"/>
<dbReference type="Pfam" id="PF23276">
    <property type="entry name" value="TPR_24"/>
    <property type="match status" value="1"/>
</dbReference>
<dbReference type="HOGENOM" id="CLU_008514_0_0_1"/>
<dbReference type="eggNOG" id="KOG4197">
    <property type="taxonomic scope" value="Eukaryota"/>
</dbReference>
<dbReference type="InterPro" id="IPR011990">
    <property type="entry name" value="TPR-like_helical_dom_sf"/>
</dbReference>
<feature type="domain" description="Pentatricopeptide repeat-containing protein-mitochondrial" evidence="2">
    <location>
        <begin position="352"/>
        <end position="483"/>
    </location>
</feature>
<dbReference type="PANTHER" id="PTHR47447">
    <property type="entry name" value="OS03G0856100 PROTEIN"/>
    <property type="match status" value="1"/>
</dbReference>
<dbReference type="KEGG" id="pfy:PFICI_05133"/>
<dbReference type="EMBL" id="KI912111">
    <property type="protein sequence ID" value="ETS83257.1"/>
    <property type="molecule type" value="Genomic_DNA"/>
</dbReference>
<evidence type="ECO:0000313" key="3">
    <source>
        <dbReference type="EMBL" id="ETS83257.1"/>
    </source>
</evidence>
<organism evidence="3 4">
    <name type="scientific">Pestalotiopsis fici (strain W106-1 / CGMCC3.15140)</name>
    <dbReference type="NCBI Taxonomy" id="1229662"/>
    <lineage>
        <taxon>Eukaryota</taxon>
        <taxon>Fungi</taxon>
        <taxon>Dikarya</taxon>
        <taxon>Ascomycota</taxon>
        <taxon>Pezizomycotina</taxon>
        <taxon>Sordariomycetes</taxon>
        <taxon>Xylariomycetidae</taxon>
        <taxon>Amphisphaeriales</taxon>
        <taxon>Sporocadaceae</taxon>
        <taxon>Pestalotiopsis</taxon>
    </lineage>
</organism>
<reference evidence="4" key="1">
    <citation type="journal article" date="2015" name="BMC Genomics">
        <title>Genomic and transcriptomic analysis of the endophytic fungus Pestalotiopsis fici reveals its lifestyle and high potential for synthesis of natural products.</title>
        <authorList>
            <person name="Wang X."/>
            <person name="Zhang X."/>
            <person name="Liu L."/>
            <person name="Xiang M."/>
            <person name="Wang W."/>
            <person name="Sun X."/>
            <person name="Che Y."/>
            <person name="Guo L."/>
            <person name="Liu G."/>
            <person name="Guo L."/>
            <person name="Wang C."/>
            <person name="Yin W.B."/>
            <person name="Stadler M."/>
            <person name="Zhang X."/>
            <person name="Liu X."/>
        </authorList>
    </citation>
    <scope>NUCLEOTIDE SEQUENCE [LARGE SCALE GENOMIC DNA]</scope>
    <source>
        <strain evidence="4">W106-1 / CGMCC3.15140</strain>
    </source>
</reference>
<dbReference type="PANTHER" id="PTHR47447:SF17">
    <property type="entry name" value="OS12G0638900 PROTEIN"/>
    <property type="match status" value="1"/>
</dbReference>
<dbReference type="STRING" id="1229662.W3XCX4"/>
<dbReference type="OrthoDB" id="747253at2759"/>
<evidence type="ECO:0000259" key="2">
    <source>
        <dbReference type="Pfam" id="PF23276"/>
    </source>
</evidence>
<accession>W3XCX4</accession>
<keyword evidence="1" id="KW-0677">Repeat</keyword>
<dbReference type="OMA" id="TTHHYEL"/>
<keyword evidence="4" id="KW-1185">Reference proteome</keyword>
<dbReference type="InterPro" id="IPR057027">
    <property type="entry name" value="TPR_mt"/>
</dbReference>
<evidence type="ECO:0000256" key="1">
    <source>
        <dbReference type="ARBA" id="ARBA00022737"/>
    </source>
</evidence>
<evidence type="ECO:0000313" key="4">
    <source>
        <dbReference type="Proteomes" id="UP000030651"/>
    </source>
</evidence>
<dbReference type="RefSeq" id="XP_007831905.1">
    <property type="nucleotide sequence ID" value="XM_007833714.1"/>
</dbReference>
<dbReference type="AlphaFoldDB" id="W3XCX4"/>
<gene>
    <name evidence="3" type="ORF">PFICI_05133</name>
</gene>
<proteinExistence type="predicted"/>
<sequence length="643" mass="71994">MKPGRIVIDGLWRCLCPSVDAAAFYQTLRRPAVSRRQPTAITSRSASTAAVETQPQLNATTTSPAIQWPHHGRQAERHSARVWKHISKRAPPHTKTAAKVSDKRYVHRKWKRHPTLPRSFFTDQGSSDEELHGASTDAIVEGLRELCESQGQYHGICNTVRYLVTNRNKKADVFLYNCLIQANCDPEFGSAEAVGDMLEEMESTRVLPTAATYQSVLEVLAVHPDYVLRNRAIDKMEAIWKPPTINGRVAITVGLIRDGQYEMALESLEYLYKNGAPIPHWLYDIFIYTFGALGAHEETLMILQQKERCIDAPPTHNLWHYLLDVFSKDSFYEGTRTVWNRMVMQGKAVASDGTAVNVLNLASRHNDANMATQVIQQLLDRGVKLGMHHFEPLLEIQSADQEIQQALSTICLMSKAGHVPDRSSTRSVVAQLQSTPKLAEEAVGLLHDLKKSMQVPIAAFNVVLEATLLTRGFPAGLDLYRSIGRICSVKPSLETYNLLLQHCDVPKFMRFLVAEMEAFSIAPDEAAFDRMIFISTSNTNYEPAFRYLEQMVSNKTDEESSGWWISRPTALSLLRRAISAKDNRTQGLMEECEKRGIIDQADIEVLMNTMSQGDQSQGLAPATHENVQIEAAQISSKETAEAS</sequence>
<dbReference type="Proteomes" id="UP000030651">
    <property type="component" value="Unassembled WGS sequence"/>
</dbReference>
<protein>
    <recommendedName>
        <fullName evidence="2">Pentatricopeptide repeat-containing protein-mitochondrial domain-containing protein</fullName>
    </recommendedName>
</protein>
<name>W3XCX4_PESFW</name>
<dbReference type="GeneID" id="19270146"/>
<dbReference type="Gene3D" id="1.25.40.10">
    <property type="entry name" value="Tetratricopeptide repeat domain"/>
    <property type="match status" value="2"/>
</dbReference>